<dbReference type="Proteomes" id="UP001497472">
    <property type="component" value="Unassembled WGS sequence"/>
</dbReference>
<dbReference type="GO" id="GO:0016020">
    <property type="term" value="C:membrane"/>
    <property type="evidence" value="ECO:0007669"/>
    <property type="project" value="InterPro"/>
</dbReference>
<dbReference type="InterPro" id="IPR024548">
    <property type="entry name" value="Cu2_monoox_C"/>
</dbReference>
<feature type="binding site" evidence="13">
    <location>
        <position position="260"/>
    </location>
    <ligand>
        <name>Cu(2+)</name>
        <dbReference type="ChEBI" id="CHEBI:29036"/>
        <label>1</label>
        <note>catalytic</note>
    </ligand>
</feature>
<gene>
    <name evidence="17" type="ORF">LNINA_LOCUS4221</name>
</gene>
<name>A0AAV1J4R0_9NEOP</name>
<keyword evidence="7" id="KW-0560">Oxidoreductase</keyword>
<comment type="caution">
    <text evidence="17">The sequence shown here is derived from an EMBL/GenBank/DDBJ whole genome shotgun (WGS) entry which is preliminary data.</text>
</comment>
<dbReference type="PRINTS" id="PR00790">
    <property type="entry name" value="PAMONOXGNASE"/>
</dbReference>
<feature type="binding site" evidence="13">
    <location>
        <position position="40"/>
    </location>
    <ligand>
        <name>Cu(2+)</name>
        <dbReference type="ChEBI" id="CHEBI:29036"/>
        <label>1</label>
        <note>catalytic</note>
    </ligand>
</feature>
<reference evidence="17 18" key="1">
    <citation type="submission" date="2023-11" db="EMBL/GenBank/DDBJ databases">
        <authorList>
            <person name="Okamura Y."/>
        </authorList>
    </citation>
    <scope>NUCLEOTIDE SEQUENCE [LARGE SCALE GENOMIC DNA]</scope>
</reference>
<dbReference type="InterPro" id="IPR008977">
    <property type="entry name" value="PHM/PNGase_F_dom_sf"/>
</dbReference>
<feature type="disulfide bond" evidence="14">
    <location>
        <begin position="14"/>
        <end position="59"/>
    </location>
</feature>
<sequence length="309" mass="35118">MPNVYPHRDELYLCTPIRIAPKQNFYIVGFKPNATMHTAHHMLLYGCSEPGSNDPVWSCGEMQSNMIDKMYTTASPCRSGSQIVYAWARDAPSLELPPEVGFLLGRDSPIKYLVLQVHYMSKFPEGKTDNSGVFLKYTQEPMPRQAGVLLLGTSGAIRPDTVEHMETACTLKEDKVIHPFAFRTHTHGLGKLVSGYVVRKSMKGDSWNLIGSKDPQLPQMFYPVQNTDPISKFDILAARCVMNNTRHEFVKIGATNKDEMCNFYLMYWVENDSPLKTKYCFSAGPPYYYWNTAPENFNRIPDTDDMNIV</sequence>
<feature type="disulfide bond" evidence="14">
    <location>
        <begin position="169"/>
        <end position="280"/>
    </location>
</feature>
<evidence type="ECO:0000256" key="13">
    <source>
        <dbReference type="PIRSR" id="PIRSR600720-2"/>
    </source>
</evidence>
<feature type="disulfide bond" evidence="14">
    <location>
        <begin position="240"/>
        <end position="261"/>
    </location>
</feature>
<evidence type="ECO:0000256" key="14">
    <source>
        <dbReference type="PIRSR" id="PIRSR600720-3"/>
    </source>
</evidence>
<keyword evidence="4" id="KW-0964">Secreted</keyword>
<dbReference type="Gene3D" id="2.60.120.310">
    <property type="entry name" value="Copper type II, ascorbate-dependent monooxygenase, N-terminal domain"/>
    <property type="match status" value="1"/>
</dbReference>
<evidence type="ECO:0000256" key="7">
    <source>
        <dbReference type="ARBA" id="ARBA00023002"/>
    </source>
</evidence>
<dbReference type="FunFam" id="2.60.120.310:FF:000005">
    <property type="entry name" value="Peptidylglycine alpha-hydroxylating monooxygenase"/>
    <property type="match status" value="1"/>
</dbReference>
<evidence type="ECO:0000256" key="1">
    <source>
        <dbReference type="ARBA" id="ARBA00004613"/>
    </source>
</evidence>
<feature type="binding site" evidence="13">
    <location>
        <position position="185"/>
    </location>
    <ligand>
        <name>Cu(2+)</name>
        <dbReference type="ChEBI" id="CHEBI:29036"/>
        <label>1</label>
        <note>catalytic</note>
    </ligand>
</feature>
<keyword evidence="10 14" id="KW-1015">Disulfide bond</keyword>
<evidence type="ECO:0000259" key="16">
    <source>
        <dbReference type="Pfam" id="PF03712"/>
    </source>
</evidence>
<evidence type="ECO:0000256" key="6">
    <source>
        <dbReference type="ARBA" id="ARBA00022729"/>
    </source>
</evidence>
<dbReference type="InterPro" id="IPR000720">
    <property type="entry name" value="PHM/PAL"/>
</dbReference>
<evidence type="ECO:0000256" key="11">
    <source>
        <dbReference type="ARBA" id="ARBA00023180"/>
    </source>
</evidence>
<dbReference type="Pfam" id="PF03712">
    <property type="entry name" value="Cu2_monoox_C"/>
    <property type="match status" value="1"/>
</dbReference>
<dbReference type="SUPFAM" id="SSF49742">
    <property type="entry name" value="PHM/PNGase F"/>
    <property type="match status" value="2"/>
</dbReference>
<evidence type="ECO:0000256" key="8">
    <source>
        <dbReference type="ARBA" id="ARBA00023008"/>
    </source>
</evidence>
<evidence type="ECO:0000256" key="5">
    <source>
        <dbReference type="ARBA" id="ARBA00022723"/>
    </source>
</evidence>
<keyword evidence="6" id="KW-0732">Signal</keyword>
<dbReference type="AlphaFoldDB" id="A0AAV1J4R0"/>
<dbReference type="GO" id="GO:0006518">
    <property type="term" value="P:peptide metabolic process"/>
    <property type="evidence" value="ECO:0007669"/>
    <property type="project" value="InterPro"/>
</dbReference>
<keyword evidence="5 13" id="KW-0479">Metal-binding</keyword>
<evidence type="ECO:0000256" key="12">
    <source>
        <dbReference type="ARBA" id="ARBA00048431"/>
    </source>
</evidence>
<organism evidence="17 18">
    <name type="scientific">Leptosia nina</name>
    <dbReference type="NCBI Taxonomy" id="320188"/>
    <lineage>
        <taxon>Eukaryota</taxon>
        <taxon>Metazoa</taxon>
        <taxon>Ecdysozoa</taxon>
        <taxon>Arthropoda</taxon>
        <taxon>Hexapoda</taxon>
        <taxon>Insecta</taxon>
        <taxon>Pterygota</taxon>
        <taxon>Neoptera</taxon>
        <taxon>Endopterygota</taxon>
        <taxon>Lepidoptera</taxon>
        <taxon>Glossata</taxon>
        <taxon>Ditrysia</taxon>
        <taxon>Papilionoidea</taxon>
        <taxon>Pieridae</taxon>
        <taxon>Pierinae</taxon>
        <taxon>Leptosia</taxon>
    </lineage>
</organism>
<feature type="disulfide bond" evidence="14">
    <location>
        <begin position="47"/>
        <end position="77"/>
    </location>
</feature>
<comment type="similarity">
    <text evidence="2">Belongs to the copper type II ascorbate-dependent monooxygenase family.</text>
</comment>
<dbReference type="InterPro" id="IPR036939">
    <property type="entry name" value="Cu2_ascorb_mOase_N_sf"/>
</dbReference>
<evidence type="ECO:0000256" key="9">
    <source>
        <dbReference type="ARBA" id="ARBA00023033"/>
    </source>
</evidence>
<comment type="cofactor">
    <cofactor evidence="13">
        <name>Cu(2+)</name>
        <dbReference type="ChEBI" id="CHEBI:29036"/>
    </cofactor>
    <text evidence="13">Binds 2 Cu(2+) ions per subunit.</text>
</comment>
<proteinExistence type="inferred from homology"/>
<dbReference type="GO" id="GO:0005576">
    <property type="term" value="C:extracellular region"/>
    <property type="evidence" value="ECO:0007669"/>
    <property type="project" value="UniProtKB-SubCell"/>
</dbReference>
<feature type="binding site" evidence="13">
    <location>
        <position position="118"/>
    </location>
    <ligand>
        <name>Cu(2+)</name>
        <dbReference type="ChEBI" id="CHEBI:29036"/>
        <label>1</label>
        <note>catalytic</note>
    </ligand>
</feature>
<dbReference type="EC" id="1.14.17.3" evidence="3"/>
<protein>
    <recommendedName>
        <fullName evidence="3">peptidylglycine monooxygenase</fullName>
        <ecNumber evidence="3">1.14.17.3</ecNumber>
    </recommendedName>
</protein>
<evidence type="ECO:0000259" key="15">
    <source>
        <dbReference type="Pfam" id="PF01082"/>
    </source>
</evidence>
<feature type="domain" description="Copper type II ascorbate-dependent monooxygenase C-terminal" evidence="16">
    <location>
        <begin position="145"/>
        <end position="292"/>
    </location>
</feature>
<dbReference type="InterPro" id="IPR000323">
    <property type="entry name" value="Cu2_ascorb_mOase_N"/>
</dbReference>
<keyword evidence="8 13" id="KW-0186">Copper</keyword>
<dbReference type="Gene3D" id="2.60.120.230">
    <property type="match status" value="1"/>
</dbReference>
<dbReference type="PANTHER" id="PTHR10680">
    <property type="entry name" value="PEPTIDYL-GLYCINE ALPHA-AMIDATING MONOOXYGENASE"/>
    <property type="match status" value="1"/>
</dbReference>
<dbReference type="Pfam" id="PF01082">
    <property type="entry name" value="Cu2_monooxygen"/>
    <property type="match status" value="1"/>
</dbReference>
<dbReference type="FunFam" id="2.60.120.230:FF:000002">
    <property type="entry name" value="Peptidyl-glycine alpha-amidating monooxygenase B"/>
    <property type="match status" value="1"/>
</dbReference>
<keyword evidence="9" id="KW-0503">Monooxygenase</keyword>
<dbReference type="GO" id="GO:0005507">
    <property type="term" value="F:copper ion binding"/>
    <property type="evidence" value="ECO:0007669"/>
    <property type="project" value="InterPro"/>
</dbReference>
<dbReference type="EMBL" id="CAVLEF010000005">
    <property type="protein sequence ID" value="CAK1544472.1"/>
    <property type="molecule type" value="Genomic_DNA"/>
</dbReference>
<comment type="subcellular location">
    <subcellularLocation>
        <location evidence="1">Secreted</location>
    </subcellularLocation>
</comment>
<evidence type="ECO:0000256" key="2">
    <source>
        <dbReference type="ARBA" id="ARBA00010676"/>
    </source>
</evidence>
<accession>A0AAV1J4R0</accession>
<dbReference type="InterPro" id="IPR014784">
    <property type="entry name" value="Cu2_ascorb_mOase-like_C"/>
</dbReference>
<feature type="domain" description="Copper type II ascorbate-dependent monooxygenase N-terminal" evidence="15">
    <location>
        <begin position="1"/>
        <end position="121"/>
    </location>
</feature>
<feature type="binding site" evidence="13">
    <location>
        <position position="187"/>
    </location>
    <ligand>
        <name>Cu(2+)</name>
        <dbReference type="ChEBI" id="CHEBI:29036"/>
        <label>1</label>
        <note>catalytic</note>
    </ligand>
</feature>
<dbReference type="PROSITE" id="PS00085">
    <property type="entry name" value="CU2_MONOOXYGENASE_2"/>
    <property type="match status" value="1"/>
</dbReference>
<dbReference type="GO" id="GO:0004504">
    <property type="term" value="F:peptidylglycine monooxygenase activity"/>
    <property type="evidence" value="ECO:0007669"/>
    <property type="project" value="UniProtKB-EC"/>
</dbReference>
<evidence type="ECO:0000256" key="3">
    <source>
        <dbReference type="ARBA" id="ARBA00012689"/>
    </source>
</evidence>
<keyword evidence="11" id="KW-0325">Glycoprotein</keyword>
<comment type="catalytic activity">
    <reaction evidence="12">
        <text>a [peptide]-C-terminal glycine + 2 L-ascorbate + O2 = a [peptide]-C-terminal (2S)-2-hydroxyglycine + 2 monodehydro-L-ascorbate radical + H2O</text>
        <dbReference type="Rhea" id="RHEA:21452"/>
        <dbReference type="Rhea" id="RHEA-COMP:13486"/>
        <dbReference type="Rhea" id="RHEA-COMP:15321"/>
        <dbReference type="ChEBI" id="CHEBI:15377"/>
        <dbReference type="ChEBI" id="CHEBI:15379"/>
        <dbReference type="ChEBI" id="CHEBI:38290"/>
        <dbReference type="ChEBI" id="CHEBI:59513"/>
        <dbReference type="ChEBI" id="CHEBI:137000"/>
        <dbReference type="ChEBI" id="CHEBI:142768"/>
        <dbReference type="EC" id="1.14.17.3"/>
    </reaction>
</comment>
<keyword evidence="18" id="KW-1185">Reference proteome</keyword>
<evidence type="ECO:0000256" key="10">
    <source>
        <dbReference type="ARBA" id="ARBA00023157"/>
    </source>
</evidence>
<feature type="binding site" evidence="13">
    <location>
        <position position="41"/>
    </location>
    <ligand>
        <name>Cu(2+)</name>
        <dbReference type="ChEBI" id="CHEBI:29036"/>
        <label>1</label>
        <note>catalytic</note>
    </ligand>
</feature>
<dbReference type="PANTHER" id="PTHR10680:SF14">
    <property type="entry name" value="PEPTIDYL-GLYCINE ALPHA-AMIDATING MONOOXYGENASE"/>
    <property type="match status" value="1"/>
</dbReference>
<dbReference type="InterPro" id="IPR014783">
    <property type="entry name" value="Cu2_ascorb_mOase_CS-2"/>
</dbReference>
<evidence type="ECO:0000313" key="17">
    <source>
        <dbReference type="EMBL" id="CAK1544472.1"/>
    </source>
</evidence>
<evidence type="ECO:0000313" key="18">
    <source>
        <dbReference type="Proteomes" id="UP001497472"/>
    </source>
</evidence>
<evidence type="ECO:0000256" key="4">
    <source>
        <dbReference type="ARBA" id="ARBA00022525"/>
    </source>
</evidence>